<dbReference type="RefSeq" id="XP_014480862.1">
    <property type="nucleotide sequence ID" value="XM_014625376.1"/>
</dbReference>
<keyword evidence="1" id="KW-0812">Transmembrane</keyword>
<gene>
    <name evidence="3" type="primary">LOC106747647</name>
</gene>
<keyword evidence="1" id="KW-0472">Membrane</keyword>
<evidence type="ECO:0000313" key="3">
    <source>
        <dbReference type="RefSeq" id="XP_014480862.1"/>
    </source>
</evidence>
<dbReference type="Proteomes" id="UP000515204">
    <property type="component" value="Unplaced"/>
</dbReference>
<accession>A0A6P3XRJ4</accession>
<sequence>MHSTFPALYAFRLSLNQVAGPTFFHRKTMVDRTTTTSAILLAAMGLSVSIFSLKKLQSQRRLRKA</sequence>
<proteinExistence type="predicted"/>
<organism evidence="2 3">
    <name type="scientific">Dinoponera quadriceps</name>
    <name type="common">South American ant</name>
    <dbReference type="NCBI Taxonomy" id="609295"/>
    <lineage>
        <taxon>Eukaryota</taxon>
        <taxon>Metazoa</taxon>
        <taxon>Ecdysozoa</taxon>
        <taxon>Arthropoda</taxon>
        <taxon>Hexapoda</taxon>
        <taxon>Insecta</taxon>
        <taxon>Pterygota</taxon>
        <taxon>Neoptera</taxon>
        <taxon>Endopterygota</taxon>
        <taxon>Hymenoptera</taxon>
        <taxon>Apocrita</taxon>
        <taxon>Aculeata</taxon>
        <taxon>Formicoidea</taxon>
        <taxon>Formicidae</taxon>
        <taxon>Ponerinae</taxon>
        <taxon>Ponerini</taxon>
        <taxon>Dinoponera</taxon>
    </lineage>
</organism>
<evidence type="ECO:0000256" key="1">
    <source>
        <dbReference type="SAM" id="Phobius"/>
    </source>
</evidence>
<dbReference type="GeneID" id="106747647"/>
<dbReference type="AlphaFoldDB" id="A0A6P3XRJ4"/>
<dbReference type="KEGG" id="dqu:106747647"/>
<protein>
    <submittedName>
        <fullName evidence="3">Uncharacterized protein LOC106747647</fullName>
    </submittedName>
</protein>
<dbReference type="OrthoDB" id="7610693at2759"/>
<feature type="transmembrane region" description="Helical" evidence="1">
    <location>
        <begin position="34"/>
        <end position="53"/>
    </location>
</feature>
<keyword evidence="1" id="KW-1133">Transmembrane helix</keyword>
<evidence type="ECO:0000313" key="2">
    <source>
        <dbReference type="Proteomes" id="UP000515204"/>
    </source>
</evidence>
<keyword evidence="2" id="KW-1185">Reference proteome</keyword>
<name>A0A6P3XRJ4_DINQU</name>
<reference evidence="3" key="1">
    <citation type="submission" date="2025-08" db="UniProtKB">
        <authorList>
            <consortium name="RefSeq"/>
        </authorList>
    </citation>
    <scope>IDENTIFICATION</scope>
</reference>